<evidence type="ECO:0000313" key="2">
    <source>
        <dbReference type="EMBL" id="GAA0215141.1"/>
    </source>
</evidence>
<dbReference type="Proteomes" id="UP001500416">
    <property type="component" value="Unassembled WGS sequence"/>
</dbReference>
<evidence type="ECO:0000313" key="3">
    <source>
        <dbReference type="Proteomes" id="UP001500416"/>
    </source>
</evidence>
<name>A0ABN0T890_9PSEU</name>
<comment type="caution">
    <text evidence="2">The sequence shown here is derived from an EMBL/GenBank/DDBJ whole genome shotgun (WGS) entry which is preliminary data.</text>
</comment>
<sequence length="71" mass="7797">MSLTYSGDTPMSARQRVGKTKVKKKCCRSTPRCKRCPVTVMLKERKKAVKKAEKKTAKAAKAAKKAAKKAA</sequence>
<evidence type="ECO:0000256" key="1">
    <source>
        <dbReference type="SAM" id="MobiDB-lite"/>
    </source>
</evidence>
<feature type="region of interest" description="Disordered" evidence="1">
    <location>
        <begin position="1"/>
        <end position="20"/>
    </location>
</feature>
<reference evidence="2 3" key="1">
    <citation type="journal article" date="2019" name="Int. J. Syst. Evol. Microbiol.">
        <title>The Global Catalogue of Microorganisms (GCM) 10K type strain sequencing project: providing services to taxonomists for standard genome sequencing and annotation.</title>
        <authorList>
            <consortium name="The Broad Institute Genomics Platform"/>
            <consortium name="The Broad Institute Genome Sequencing Center for Infectious Disease"/>
            <person name="Wu L."/>
            <person name="Ma J."/>
        </authorList>
    </citation>
    <scope>NUCLEOTIDE SEQUENCE [LARGE SCALE GENOMIC DNA]</scope>
    <source>
        <strain evidence="2 3">JCM 3380</strain>
    </source>
</reference>
<keyword evidence="3" id="KW-1185">Reference proteome</keyword>
<protein>
    <submittedName>
        <fullName evidence="2">Uncharacterized protein</fullName>
    </submittedName>
</protein>
<proteinExistence type="predicted"/>
<organism evidence="2 3">
    <name type="scientific">Saccharothrix mutabilis subsp. mutabilis</name>
    <dbReference type="NCBI Taxonomy" id="66855"/>
    <lineage>
        <taxon>Bacteria</taxon>
        <taxon>Bacillati</taxon>
        <taxon>Actinomycetota</taxon>
        <taxon>Actinomycetes</taxon>
        <taxon>Pseudonocardiales</taxon>
        <taxon>Pseudonocardiaceae</taxon>
        <taxon>Saccharothrix</taxon>
    </lineage>
</organism>
<gene>
    <name evidence="2" type="ORF">GCM10010492_11160</name>
</gene>
<dbReference type="EMBL" id="BAAABU010000002">
    <property type="protein sequence ID" value="GAA0215141.1"/>
    <property type="molecule type" value="Genomic_DNA"/>
</dbReference>
<accession>A0ABN0T890</accession>